<keyword evidence="3" id="KW-0813">Transport</keyword>
<feature type="transmembrane region" description="Helical" evidence="15">
    <location>
        <begin position="185"/>
        <end position="202"/>
    </location>
</feature>
<dbReference type="PROSITE" id="PS50002">
    <property type="entry name" value="SH3"/>
    <property type="match status" value="1"/>
</dbReference>
<organism evidence="17 18">
    <name type="scientific">Schizosaccharomyces cryophilus (strain OY26 / ATCC MYA-4695 / CBS 11777 / NBRC 106824 / NRRL Y48691)</name>
    <name type="common">Fission yeast</name>
    <dbReference type="NCBI Taxonomy" id="653667"/>
    <lineage>
        <taxon>Eukaryota</taxon>
        <taxon>Fungi</taxon>
        <taxon>Dikarya</taxon>
        <taxon>Ascomycota</taxon>
        <taxon>Taphrinomycotina</taxon>
        <taxon>Schizosaccharomycetes</taxon>
        <taxon>Schizosaccharomycetales</taxon>
        <taxon>Schizosaccharomycetaceae</taxon>
        <taxon>Schizosaccharomyces</taxon>
    </lineage>
</organism>
<dbReference type="EMBL" id="KE546990">
    <property type="protein sequence ID" value="EPY51735.1"/>
    <property type="molecule type" value="Genomic_DNA"/>
</dbReference>
<dbReference type="GO" id="GO:0005778">
    <property type="term" value="C:peroxisomal membrane"/>
    <property type="evidence" value="ECO:0007669"/>
    <property type="project" value="UniProtKB-SubCell"/>
</dbReference>
<keyword evidence="2 13" id="KW-0728">SH3 domain</keyword>
<dbReference type="GO" id="GO:0016560">
    <property type="term" value="P:protein import into peroxisome matrix, docking"/>
    <property type="evidence" value="ECO:0007669"/>
    <property type="project" value="InterPro"/>
</dbReference>
<dbReference type="Pfam" id="PF07653">
    <property type="entry name" value="SH3_2"/>
    <property type="match status" value="1"/>
</dbReference>
<feature type="region of interest" description="Disordered" evidence="14">
    <location>
        <begin position="1"/>
        <end position="22"/>
    </location>
</feature>
<sequence length="303" mass="33839">MDQDKIAPTQAPELPAYPQGGLDGNVQSVQSGSYLNHPSYALGNRFYNAPGYMGLNYGNYPNFNSFLPSFNGIPSVESNGPTTEPVSSLRVIEGIVSSVGSIAQVMESTLMAAHMSYNTFVSVMENLSKLKVSIGSLFGIISLIRRLKRFIYNILGIKLAKPPNMSDYNSFDVEESKPSSKKSKLLSGVLFASLFVFPYVLIKMFKKIYEKEKIIAKEKNSKLLQDLEFCKAEFDFVPREPTVELGLKKGDIIAVLSKTDSNGTETGWWYGRKRNSERGWFPSNYCTVIPMKEQLDRVSTEIK</sequence>
<dbReference type="eggNOG" id="KOG3875">
    <property type="taxonomic scope" value="Eukaryota"/>
</dbReference>
<evidence type="ECO:0000256" key="13">
    <source>
        <dbReference type="PROSITE-ProRule" id="PRU00192"/>
    </source>
</evidence>
<dbReference type="PANTHER" id="PTHR19332">
    <property type="entry name" value="PEROXISOMAL MEMBRANE PROTEIN PEX13"/>
    <property type="match status" value="1"/>
</dbReference>
<evidence type="ECO:0000256" key="3">
    <source>
        <dbReference type="ARBA" id="ARBA00022448"/>
    </source>
</evidence>
<keyword evidence="7" id="KW-0811">Translocation</keyword>
<reference evidence="17 18" key="1">
    <citation type="journal article" date="2011" name="Science">
        <title>Comparative functional genomics of the fission yeasts.</title>
        <authorList>
            <person name="Rhind N."/>
            <person name="Chen Z."/>
            <person name="Yassour M."/>
            <person name="Thompson D.A."/>
            <person name="Haas B.J."/>
            <person name="Habib N."/>
            <person name="Wapinski I."/>
            <person name="Roy S."/>
            <person name="Lin M.F."/>
            <person name="Heiman D.I."/>
            <person name="Young S.K."/>
            <person name="Furuya K."/>
            <person name="Guo Y."/>
            <person name="Pidoux A."/>
            <person name="Chen H.M."/>
            <person name="Robbertse B."/>
            <person name="Goldberg J.M."/>
            <person name="Aoki K."/>
            <person name="Bayne E.H."/>
            <person name="Berlin A.M."/>
            <person name="Desjardins C.A."/>
            <person name="Dobbs E."/>
            <person name="Dukaj L."/>
            <person name="Fan L."/>
            <person name="FitzGerald M.G."/>
            <person name="French C."/>
            <person name="Gujja S."/>
            <person name="Hansen K."/>
            <person name="Keifenheim D."/>
            <person name="Levin J.Z."/>
            <person name="Mosher R.A."/>
            <person name="Mueller C.A."/>
            <person name="Pfiffner J."/>
            <person name="Priest M."/>
            <person name="Russ C."/>
            <person name="Smialowska A."/>
            <person name="Swoboda P."/>
            <person name="Sykes S.M."/>
            <person name="Vaughn M."/>
            <person name="Vengrova S."/>
            <person name="Yoder R."/>
            <person name="Zeng Q."/>
            <person name="Allshire R."/>
            <person name="Baulcombe D."/>
            <person name="Birren B.W."/>
            <person name="Brown W."/>
            <person name="Ekwall K."/>
            <person name="Kellis M."/>
            <person name="Leatherwood J."/>
            <person name="Levin H."/>
            <person name="Margalit H."/>
            <person name="Martienssen R."/>
            <person name="Nieduszynski C.A."/>
            <person name="Spatafora J.W."/>
            <person name="Friedman N."/>
            <person name="Dalgaard J.Z."/>
            <person name="Baumann P."/>
            <person name="Niki H."/>
            <person name="Regev A."/>
            <person name="Nusbaum C."/>
        </authorList>
    </citation>
    <scope>NUCLEOTIDE SEQUENCE [LARGE SCALE GENOMIC DNA]</scope>
    <source>
        <strain evidence="18">OY26 / ATCC MYA-4695 / CBS 11777 / NBRC 106824 / NRRL Y48691</strain>
    </source>
</reference>
<evidence type="ECO:0000256" key="14">
    <source>
        <dbReference type="SAM" id="MobiDB-lite"/>
    </source>
</evidence>
<comment type="subcellular location">
    <subcellularLocation>
        <location evidence="12">Peroxisome membrane</location>
    </subcellularLocation>
</comment>
<dbReference type="PANTHER" id="PTHR19332:SF1">
    <property type="entry name" value="PEROXISOMAL MEMBRANE PROTEIN PEX13"/>
    <property type="match status" value="1"/>
</dbReference>
<proteinExistence type="inferred from homology"/>
<dbReference type="STRING" id="653667.S9W101"/>
<name>S9W101_SCHCR</name>
<evidence type="ECO:0000313" key="17">
    <source>
        <dbReference type="EMBL" id="EPY51735.1"/>
    </source>
</evidence>
<evidence type="ECO:0000256" key="15">
    <source>
        <dbReference type="SAM" id="Phobius"/>
    </source>
</evidence>
<keyword evidence="4 15" id="KW-0812">Transmembrane</keyword>
<evidence type="ECO:0000256" key="7">
    <source>
        <dbReference type="ARBA" id="ARBA00023010"/>
    </source>
</evidence>
<evidence type="ECO:0000256" key="6">
    <source>
        <dbReference type="ARBA" id="ARBA00022989"/>
    </source>
</evidence>
<keyword evidence="9" id="KW-0576">Peroxisome</keyword>
<dbReference type="OrthoDB" id="10037838at2759"/>
<keyword evidence="6 15" id="KW-1133">Transmembrane helix</keyword>
<keyword evidence="8 15" id="KW-0472">Membrane</keyword>
<dbReference type="GeneID" id="25034492"/>
<keyword evidence="5" id="KW-0653">Protein transport</keyword>
<dbReference type="GO" id="GO:1990429">
    <property type="term" value="C:peroxisomal importomer complex"/>
    <property type="evidence" value="ECO:0007669"/>
    <property type="project" value="TreeGrafter"/>
</dbReference>
<evidence type="ECO:0000256" key="5">
    <source>
        <dbReference type="ARBA" id="ARBA00022927"/>
    </source>
</evidence>
<dbReference type="SMART" id="SM00326">
    <property type="entry name" value="SH3"/>
    <property type="match status" value="1"/>
</dbReference>
<dbReference type="SUPFAM" id="SSF50044">
    <property type="entry name" value="SH3-domain"/>
    <property type="match status" value="1"/>
</dbReference>
<feature type="domain" description="SH3" evidence="16">
    <location>
        <begin position="225"/>
        <end position="291"/>
    </location>
</feature>
<dbReference type="OMA" id="LMAAHMS"/>
<protein>
    <recommendedName>
        <fullName evidence="11">Peroxisomal membrane protein PEX13</fullName>
    </recommendedName>
    <alternativeName>
        <fullName evidence="10">Peroxin-13</fullName>
    </alternativeName>
</protein>
<dbReference type="Gene3D" id="2.30.30.40">
    <property type="entry name" value="SH3 Domains"/>
    <property type="match status" value="1"/>
</dbReference>
<evidence type="ECO:0000256" key="1">
    <source>
        <dbReference type="ARBA" id="ARBA00006033"/>
    </source>
</evidence>
<evidence type="ECO:0000256" key="11">
    <source>
        <dbReference type="ARBA" id="ARBA00034535"/>
    </source>
</evidence>
<evidence type="ECO:0000256" key="9">
    <source>
        <dbReference type="ARBA" id="ARBA00023140"/>
    </source>
</evidence>
<evidence type="ECO:0000259" key="16">
    <source>
        <dbReference type="PROSITE" id="PS50002"/>
    </source>
</evidence>
<evidence type="ECO:0000256" key="10">
    <source>
        <dbReference type="ARBA" id="ARBA00029693"/>
    </source>
</evidence>
<evidence type="ECO:0000256" key="4">
    <source>
        <dbReference type="ARBA" id="ARBA00022692"/>
    </source>
</evidence>
<dbReference type="HOGENOM" id="CLU_966951_0_0_1"/>
<accession>S9W101</accession>
<evidence type="ECO:0000313" key="18">
    <source>
        <dbReference type="Proteomes" id="UP000015464"/>
    </source>
</evidence>
<dbReference type="RefSeq" id="XP_013023121.1">
    <property type="nucleotide sequence ID" value="XM_013167667.1"/>
</dbReference>
<dbReference type="AlphaFoldDB" id="S9W101"/>
<keyword evidence="18" id="KW-1185">Reference proteome</keyword>
<comment type="similarity">
    <text evidence="1">Belongs to the peroxin-13 family.</text>
</comment>
<dbReference type="InterPro" id="IPR007223">
    <property type="entry name" value="Peroxin-13_N"/>
</dbReference>
<dbReference type="PRINTS" id="PR00452">
    <property type="entry name" value="SH3DOMAIN"/>
</dbReference>
<evidence type="ECO:0000256" key="8">
    <source>
        <dbReference type="ARBA" id="ARBA00023136"/>
    </source>
</evidence>
<gene>
    <name evidence="17" type="ORF">SPOG_00160</name>
</gene>
<dbReference type="CDD" id="cd11771">
    <property type="entry name" value="SH3_Pex13p_fungal"/>
    <property type="match status" value="1"/>
</dbReference>
<dbReference type="Pfam" id="PF04088">
    <property type="entry name" value="Peroxin-13_N"/>
    <property type="match status" value="1"/>
</dbReference>
<dbReference type="InterPro" id="IPR001452">
    <property type="entry name" value="SH3_domain"/>
</dbReference>
<evidence type="ECO:0000256" key="2">
    <source>
        <dbReference type="ARBA" id="ARBA00022443"/>
    </source>
</evidence>
<dbReference type="InterPro" id="IPR035463">
    <property type="entry name" value="Pex13"/>
</dbReference>
<dbReference type="Proteomes" id="UP000015464">
    <property type="component" value="Unassembled WGS sequence"/>
</dbReference>
<evidence type="ECO:0000256" key="12">
    <source>
        <dbReference type="ARBA" id="ARBA00046271"/>
    </source>
</evidence>
<dbReference type="InterPro" id="IPR036028">
    <property type="entry name" value="SH3-like_dom_sf"/>
</dbReference>